<evidence type="ECO:0000256" key="1">
    <source>
        <dbReference type="SAM" id="Phobius"/>
    </source>
</evidence>
<feature type="transmembrane region" description="Helical" evidence="1">
    <location>
        <begin position="77"/>
        <end position="97"/>
    </location>
</feature>
<evidence type="ECO:0000313" key="2">
    <source>
        <dbReference type="EMBL" id="SVC68033.1"/>
    </source>
</evidence>
<organism evidence="2">
    <name type="scientific">marine metagenome</name>
    <dbReference type="NCBI Taxonomy" id="408172"/>
    <lineage>
        <taxon>unclassified sequences</taxon>
        <taxon>metagenomes</taxon>
        <taxon>ecological metagenomes</taxon>
    </lineage>
</organism>
<keyword evidence="1" id="KW-0472">Membrane</keyword>
<feature type="transmembrane region" description="Helical" evidence="1">
    <location>
        <begin position="25"/>
        <end position="43"/>
    </location>
</feature>
<name>A0A382P3U5_9ZZZZ</name>
<gene>
    <name evidence="2" type="ORF">METZ01_LOCUS320887</name>
</gene>
<accession>A0A382P3U5</accession>
<dbReference type="EMBL" id="UINC01104686">
    <property type="protein sequence ID" value="SVC68033.1"/>
    <property type="molecule type" value="Genomic_DNA"/>
</dbReference>
<reference evidence="2" key="1">
    <citation type="submission" date="2018-05" db="EMBL/GenBank/DDBJ databases">
        <authorList>
            <person name="Lanie J.A."/>
            <person name="Ng W.-L."/>
            <person name="Kazmierczak K.M."/>
            <person name="Andrzejewski T.M."/>
            <person name="Davidsen T.M."/>
            <person name="Wayne K.J."/>
            <person name="Tettelin H."/>
            <person name="Glass J.I."/>
            <person name="Rusch D."/>
            <person name="Podicherti R."/>
            <person name="Tsui H.-C.T."/>
            <person name="Winkler M.E."/>
        </authorList>
    </citation>
    <scope>NUCLEOTIDE SEQUENCE</scope>
</reference>
<evidence type="ECO:0008006" key="3">
    <source>
        <dbReference type="Google" id="ProtNLM"/>
    </source>
</evidence>
<feature type="transmembrane region" description="Helical" evidence="1">
    <location>
        <begin position="55"/>
        <end position="71"/>
    </location>
</feature>
<keyword evidence="1" id="KW-0812">Transmembrane</keyword>
<feature type="non-terminal residue" evidence="2">
    <location>
        <position position="1"/>
    </location>
</feature>
<protein>
    <recommendedName>
        <fullName evidence="3">CDP-diacylglycerol--serine O-phosphatidyltransferase</fullName>
    </recommendedName>
</protein>
<dbReference type="AlphaFoldDB" id="A0A382P3U5"/>
<sequence>AAIAVASYIIFCWGRWEELQLEGPFMGLVVLLSLLMVSTVSYQTLPKLAFDSGRSVLNLVAWIAAVIAVVVDPKLMAFPMVLLYVFSGIVTWVVLIGRQEDEVAVPLEE</sequence>
<proteinExistence type="predicted"/>
<keyword evidence="1" id="KW-1133">Transmembrane helix</keyword>